<feature type="domain" description="C2H2-type" evidence="7">
    <location>
        <begin position="500"/>
        <end position="527"/>
    </location>
</feature>
<feature type="domain" description="C2H2-type" evidence="7">
    <location>
        <begin position="303"/>
        <end position="330"/>
    </location>
</feature>
<dbReference type="Pfam" id="PF00096">
    <property type="entry name" value="zf-C2H2"/>
    <property type="match status" value="4"/>
</dbReference>
<dbReference type="InterPro" id="IPR013087">
    <property type="entry name" value="Znf_C2H2_type"/>
</dbReference>
<dbReference type="SUPFAM" id="SSF57667">
    <property type="entry name" value="beta-beta-alpha zinc fingers"/>
    <property type="match status" value="5"/>
</dbReference>
<dbReference type="PANTHER" id="PTHR24408:SF58">
    <property type="entry name" value="TRANSCRIPTION FACTOR (TFIIIA), PUTATIVE (AFU_ORTHOLOGUE AFUA_1G05150)-RELATED"/>
    <property type="match status" value="1"/>
</dbReference>
<keyword evidence="3 5" id="KW-0863">Zinc-finger</keyword>
<dbReference type="GO" id="GO:0000981">
    <property type="term" value="F:DNA-binding transcription factor activity, RNA polymerase II-specific"/>
    <property type="evidence" value="ECO:0007669"/>
    <property type="project" value="TreeGrafter"/>
</dbReference>
<keyword evidence="2" id="KW-0677">Repeat</keyword>
<feature type="region of interest" description="Disordered" evidence="6">
    <location>
        <begin position="90"/>
        <end position="120"/>
    </location>
</feature>
<reference evidence="9" key="1">
    <citation type="submission" date="2025-08" db="UniProtKB">
        <authorList>
            <consortium name="RefSeq"/>
        </authorList>
    </citation>
    <scope>IDENTIFICATION</scope>
</reference>
<accession>A0A6J1P4B8</accession>
<evidence type="ECO:0000256" key="4">
    <source>
        <dbReference type="ARBA" id="ARBA00022833"/>
    </source>
</evidence>
<feature type="domain" description="C2H2-type" evidence="7">
    <location>
        <begin position="527"/>
        <end position="555"/>
    </location>
</feature>
<evidence type="ECO:0000256" key="5">
    <source>
        <dbReference type="PROSITE-ProRule" id="PRU00042"/>
    </source>
</evidence>
<dbReference type="InterPro" id="IPR036236">
    <property type="entry name" value="Znf_C2H2_sf"/>
</dbReference>
<dbReference type="Gene3D" id="3.30.160.60">
    <property type="entry name" value="Classic Zinc Finger"/>
    <property type="match status" value="5"/>
</dbReference>
<feature type="domain" description="C2H2-type" evidence="7">
    <location>
        <begin position="365"/>
        <end position="392"/>
    </location>
</feature>
<feature type="region of interest" description="Disordered" evidence="6">
    <location>
        <begin position="1"/>
        <end position="35"/>
    </location>
</feature>
<dbReference type="RefSeq" id="XP_023952361.2">
    <property type="nucleotide sequence ID" value="XM_024096593.2"/>
</dbReference>
<dbReference type="PROSITE" id="PS50157">
    <property type="entry name" value="ZINC_FINGER_C2H2_2"/>
    <property type="match status" value="8"/>
</dbReference>
<name>A0A6J1P4B8_BICAN</name>
<dbReference type="GO" id="GO:0005634">
    <property type="term" value="C:nucleus"/>
    <property type="evidence" value="ECO:0007669"/>
    <property type="project" value="TreeGrafter"/>
</dbReference>
<dbReference type="GeneID" id="112056208"/>
<sequence length="629" mass="73682">MSLEIQIKKEPVDPGDTENSEDPNSNLEQPGSTINPEFINNFVGIKQEVPEVEIKLEPLDQCDDDDDVDLKDDVDPERVMMKLEHEMYVSNEPLKLSTPKPPKPAKQYKKKDSDDSDEDYLPHMKTVKRGTKKFNKPQPNIKSLFKSRPKSNDEQTYSEEITSQIDIVTIDEEARKNEHSIALSARKHMNYVCEHCAVGFVIEEAYSMHLKIHAKEAGEHECDICTVRLKTTDMLYQHKLRHYRRYRCSICELQQRDKDTVAAHIMREHMGIAFVCQHCGRDFKRPQYLSRHVKQMHTKPLHLECPVCQRVFHERGWYRCHVRTHNEQVRNGITRKVVCSHCGRQFRNKQYLIRHLSVHEDRNPRTCEFCTRTFKNGEVLRVHQRQHHGDNPVREYAANEQRLLRYGADTTCIVCARILTTPAMLARHMQRMHTERIKKFQCDYCQRLYFSKAEVRSHIEWSHLKWRRHACACGRVFRSPALLRDHALARHLNVRQPRDKACTVCGKMFANQQVLTRHIKGHSGETYPCTECGQKFKTQSYVKVHYKIKHLNMTRAQVKAETKRKLIMVHSEEAMNAKIKVNKKSKMAATEDPLNLDNFENDEPAVVKKEVLDAPVPLFETFVDIQREC</sequence>
<keyword evidence="4" id="KW-0862">Zinc</keyword>
<organism evidence="8 9">
    <name type="scientific">Bicyclus anynana</name>
    <name type="common">Squinting bush brown butterfly</name>
    <dbReference type="NCBI Taxonomy" id="110368"/>
    <lineage>
        <taxon>Eukaryota</taxon>
        <taxon>Metazoa</taxon>
        <taxon>Ecdysozoa</taxon>
        <taxon>Arthropoda</taxon>
        <taxon>Hexapoda</taxon>
        <taxon>Insecta</taxon>
        <taxon>Pterygota</taxon>
        <taxon>Neoptera</taxon>
        <taxon>Endopterygota</taxon>
        <taxon>Lepidoptera</taxon>
        <taxon>Glossata</taxon>
        <taxon>Ditrysia</taxon>
        <taxon>Papilionoidea</taxon>
        <taxon>Nymphalidae</taxon>
        <taxon>Satyrinae</taxon>
        <taxon>Satyrini</taxon>
        <taxon>Mycalesina</taxon>
        <taxon>Bicyclus</taxon>
    </lineage>
</organism>
<keyword evidence="8" id="KW-1185">Reference proteome</keyword>
<gene>
    <name evidence="9" type="primary">LOC112056208</name>
</gene>
<dbReference type="SMART" id="SM00355">
    <property type="entry name" value="ZnF_C2H2"/>
    <property type="match status" value="12"/>
</dbReference>
<evidence type="ECO:0000313" key="8">
    <source>
        <dbReference type="Proteomes" id="UP001652582"/>
    </source>
</evidence>
<dbReference type="GO" id="GO:0008270">
    <property type="term" value="F:zinc ion binding"/>
    <property type="evidence" value="ECO:0007669"/>
    <property type="project" value="UniProtKB-KW"/>
</dbReference>
<evidence type="ECO:0000256" key="2">
    <source>
        <dbReference type="ARBA" id="ARBA00022737"/>
    </source>
</evidence>
<feature type="domain" description="C2H2-type" evidence="7">
    <location>
        <begin position="440"/>
        <end position="468"/>
    </location>
</feature>
<evidence type="ECO:0000256" key="3">
    <source>
        <dbReference type="ARBA" id="ARBA00022771"/>
    </source>
</evidence>
<dbReference type="GO" id="GO:0000977">
    <property type="term" value="F:RNA polymerase II transcription regulatory region sequence-specific DNA binding"/>
    <property type="evidence" value="ECO:0007669"/>
    <property type="project" value="TreeGrafter"/>
</dbReference>
<proteinExistence type="predicted"/>
<dbReference type="Proteomes" id="UP001652582">
    <property type="component" value="Chromosome 25"/>
</dbReference>
<dbReference type="AlphaFoldDB" id="A0A6J1P4B8"/>
<dbReference type="OrthoDB" id="8922241at2759"/>
<feature type="domain" description="C2H2-type" evidence="7">
    <location>
        <begin position="274"/>
        <end position="298"/>
    </location>
</feature>
<evidence type="ECO:0000313" key="9">
    <source>
        <dbReference type="RefSeq" id="XP_023952361.2"/>
    </source>
</evidence>
<feature type="domain" description="C2H2-type" evidence="7">
    <location>
        <begin position="191"/>
        <end position="218"/>
    </location>
</feature>
<dbReference type="PROSITE" id="PS00028">
    <property type="entry name" value="ZINC_FINGER_C2H2_1"/>
    <property type="match status" value="10"/>
</dbReference>
<keyword evidence="1" id="KW-0479">Metal-binding</keyword>
<dbReference type="PANTHER" id="PTHR24408">
    <property type="entry name" value="ZINC FINGER PROTEIN"/>
    <property type="match status" value="1"/>
</dbReference>
<evidence type="ECO:0000256" key="1">
    <source>
        <dbReference type="ARBA" id="ARBA00022723"/>
    </source>
</evidence>
<evidence type="ECO:0000259" key="7">
    <source>
        <dbReference type="PROSITE" id="PS50157"/>
    </source>
</evidence>
<feature type="compositionally biased region" description="Polar residues" evidence="6">
    <location>
        <begin position="22"/>
        <end position="35"/>
    </location>
</feature>
<dbReference type="KEGG" id="bany:112056208"/>
<protein>
    <submittedName>
        <fullName evidence="9">Zinc finger protein 530</fullName>
    </submittedName>
</protein>
<feature type="region of interest" description="Disordered" evidence="6">
    <location>
        <begin position="138"/>
        <end position="158"/>
    </location>
</feature>
<evidence type="ECO:0000256" key="6">
    <source>
        <dbReference type="SAM" id="MobiDB-lite"/>
    </source>
</evidence>
<feature type="domain" description="C2H2-type" evidence="7">
    <location>
        <begin position="337"/>
        <end position="364"/>
    </location>
</feature>
<feature type="compositionally biased region" description="Basic and acidic residues" evidence="6">
    <location>
        <begin position="1"/>
        <end position="12"/>
    </location>
</feature>